<keyword evidence="2" id="KW-0489">Methyltransferase</keyword>
<gene>
    <name evidence="2" type="ORF">ENJ42_03395</name>
</gene>
<accession>A0A7C5QZZ7</accession>
<dbReference type="InterPro" id="IPR013216">
    <property type="entry name" value="Methyltransf_11"/>
</dbReference>
<dbReference type="Proteomes" id="UP000885830">
    <property type="component" value="Unassembled WGS sequence"/>
</dbReference>
<evidence type="ECO:0000313" key="2">
    <source>
        <dbReference type="EMBL" id="HHL42640.1"/>
    </source>
</evidence>
<sequence>MGFYSRHILPHVLDCACATKPIRKQREKVVPFAKGDVVEIGIGSGHNLPYYDQANVRSLIGIDPDEYVWKKSAKKRELFKKPLKRLGLSGEDIPLGDETADTVVVTYSLCTIPDPVRALHEMRRILKPGGELILTEHGQAPDDKTRRWQNRIDPVWKKISGGCHSGRDICSILHAGGFSPQNIEHDYIPGPKILSYHYWGRIKKTG</sequence>
<evidence type="ECO:0000259" key="1">
    <source>
        <dbReference type="Pfam" id="PF08241"/>
    </source>
</evidence>
<comment type="caution">
    <text evidence="2">The sequence shown here is derived from an EMBL/GenBank/DDBJ whole genome shotgun (WGS) entry which is preliminary data.</text>
</comment>
<dbReference type="CDD" id="cd02440">
    <property type="entry name" value="AdoMet_MTases"/>
    <property type="match status" value="1"/>
</dbReference>
<protein>
    <submittedName>
        <fullName evidence="2">Class I SAM-dependent methyltransferase</fullName>
    </submittedName>
</protein>
<organism evidence="2">
    <name type="scientific">Hellea balneolensis</name>
    <dbReference type="NCBI Taxonomy" id="287478"/>
    <lineage>
        <taxon>Bacteria</taxon>
        <taxon>Pseudomonadati</taxon>
        <taxon>Pseudomonadota</taxon>
        <taxon>Alphaproteobacteria</taxon>
        <taxon>Maricaulales</taxon>
        <taxon>Robiginitomaculaceae</taxon>
        <taxon>Hellea</taxon>
    </lineage>
</organism>
<reference evidence="2" key="1">
    <citation type="journal article" date="2020" name="mSystems">
        <title>Genome- and Community-Level Interaction Insights into Carbon Utilization and Element Cycling Functions of Hydrothermarchaeota in Hydrothermal Sediment.</title>
        <authorList>
            <person name="Zhou Z."/>
            <person name="Liu Y."/>
            <person name="Xu W."/>
            <person name="Pan J."/>
            <person name="Luo Z.H."/>
            <person name="Li M."/>
        </authorList>
    </citation>
    <scope>NUCLEOTIDE SEQUENCE [LARGE SCALE GENOMIC DNA]</scope>
    <source>
        <strain evidence="2">HyVt-485</strain>
    </source>
</reference>
<dbReference type="InterPro" id="IPR052356">
    <property type="entry name" value="Thiol_S-MT"/>
</dbReference>
<dbReference type="InterPro" id="IPR029063">
    <property type="entry name" value="SAM-dependent_MTases_sf"/>
</dbReference>
<keyword evidence="2" id="KW-0808">Transferase</keyword>
<dbReference type="Pfam" id="PF08241">
    <property type="entry name" value="Methyltransf_11"/>
    <property type="match status" value="1"/>
</dbReference>
<dbReference type="SUPFAM" id="SSF53335">
    <property type="entry name" value="S-adenosyl-L-methionine-dependent methyltransferases"/>
    <property type="match status" value="1"/>
</dbReference>
<dbReference type="Gene3D" id="3.40.50.150">
    <property type="entry name" value="Vaccinia Virus protein VP39"/>
    <property type="match status" value="1"/>
</dbReference>
<dbReference type="GO" id="GO:0032259">
    <property type="term" value="P:methylation"/>
    <property type="evidence" value="ECO:0007669"/>
    <property type="project" value="UniProtKB-KW"/>
</dbReference>
<proteinExistence type="predicted"/>
<dbReference type="GO" id="GO:0008757">
    <property type="term" value="F:S-adenosylmethionine-dependent methyltransferase activity"/>
    <property type="evidence" value="ECO:0007669"/>
    <property type="project" value="InterPro"/>
</dbReference>
<dbReference type="EMBL" id="DRMJ01000164">
    <property type="protein sequence ID" value="HHL42640.1"/>
    <property type="molecule type" value="Genomic_DNA"/>
</dbReference>
<dbReference type="PANTHER" id="PTHR45036:SF1">
    <property type="entry name" value="METHYLTRANSFERASE LIKE 7A"/>
    <property type="match status" value="1"/>
</dbReference>
<dbReference type="PANTHER" id="PTHR45036">
    <property type="entry name" value="METHYLTRANSFERASE LIKE 7B"/>
    <property type="match status" value="1"/>
</dbReference>
<feature type="domain" description="Methyltransferase type 11" evidence="1">
    <location>
        <begin position="38"/>
        <end position="134"/>
    </location>
</feature>
<name>A0A7C5QZZ7_9PROT</name>
<dbReference type="AlphaFoldDB" id="A0A7C5QZZ7"/>